<dbReference type="Pfam" id="PF14385">
    <property type="entry name" value="DUF4416"/>
    <property type="match status" value="1"/>
</dbReference>
<dbReference type="EMBL" id="JADIMT010000070">
    <property type="protein sequence ID" value="MBO8436550.1"/>
    <property type="molecule type" value="Genomic_DNA"/>
</dbReference>
<name>A0A9D9H2D7_9SPIO</name>
<reference evidence="1" key="1">
    <citation type="submission" date="2020-10" db="EMBL/GenBank/DDBJ databases">
        <authorList>
            <person name="Gilroy R."/>
        </authorList>
    </citation>
    <scope>NUCLEOTIDE SEQUENCE</scope>
    <source>
        <strain evidence="1">7293</strain>
    </source>
</reference>
<evidence type="ECO:0000313" key="1">
    <source>
        <dbReference type="EMBL" id="MBO8436550.1"/>
    </source>
</evidence>
<dbReference type="AlphaFoldDB" id="A0A9D9H2D7"/>
<protein>
    <submittedName>
        <fullName evidence="1">DUF4416 family protein</fullName>
    </submittedName>
</protein>
<organism evidence="1 2">
    <name type="scientific">Candidatus Ornithospirochaeta stercoripullorum</name>
    <dbReference type="NCBI Taxonomy" id="2840899"/>
    <lineage>
        <taxon>Bacteria</taxon>
        <taxon>Pseudomonadati</taxon>
        <taxon>Spirochaetota</taxon>
        <taxon>Spirochaetia</taxon>
        <taxon>Spirochaetales</taxon>
        <taxon>Spirochaetaceae</taxon>
        <taxon>Spirochaetaceae incertae sedis</taxon>
        <taxon>Candidatus Ornithospirochaeta</taxon>
    </lineage>
</organism>
<proteinExistence type="predicted"/>
<dbReference type="Proteomes" id="UP000823615">
    <property type="component" value="Unassembled WGS sequence"/>
</dbReference>
<reference evidence="1" key="2">
    <citation type="journal article" date="2021" name="PeerJ">
        <title>Extensive microbial diversity within the chicken gut microbiome revealed by metagenomics and culture.</title>
        <authorList>
            <person name="Gilroy R."/>
            <person name="Ravi A."/>
            <person name="Getino M."/>
            <person name="Pursley I."/>
            <person name="Horton D.L."/>
            <person name="Alikhan N.F."/>
            <person name="Baker D."/>
            <person name="Gharbi K."/>
            <person name="Hall N."/>
            <person name="Watson M."/>
            <person name="Adriaenssens E.M."/>
            <person name="Foster-Nyarko E."/>
            <person name="Jarju S."/>
            <person name="Secka A."/>
            <person name="Antonio M."/>
            <person name="Oren A."/>
            <person name="Chaudhuri R.R."/>
            <person name="La Ragione R."/>
            <person name="Hildebrand F."/>
            <person name="Pallen M.J."/>
        </authorList>
    </citation>
    <scope>NUCLEOTIDE SEQUENCE</scope>
    <source>
        <strain evidence="1">7293</strain>
    </source>
</reference>
<dbReference type="InterPro" id="IPR025529">
    <property type="entry name" value="DUF4416"/>
</dbReference>
<sequence>MIAKPYEDAMLFMGVLSTEGLPDDIKDKIEKSFGPVSFISSPIPFDFTDYYNEEMGGKIERFFIAFDTLISPDKLADAKTVTDGIELEHSPSGKRSINLDPGLITESNVVLATTKNRAHRIAIGQSLYAEVTLIYHRHGFESFPWTYADYRSEEVQKVLVELRNRYLLLRRLTKRGR</sequence>
<comment type="caution">
    <text evidence="1">The sequence shown here is derived from an EMBL/GenBank/DDBJ whole genome shotgun (WGS) entry which is preliminary data.</text>
</comment>
<accession>A0A9D9H2D7</accession>
<evidence type="ECO:0000313" key="2">
    <source>
        <dbReference type="Proteomes" id="UP000823615"/>
    </source>
</evidence>
<gene>
    <name evidence="1" type="ORF">IAA97_06185</name>
</gene>